<dbReference type="AlphaFoldDB" id="A0A6A6WRY4"/>
<dbReference type="OrthoDB" id="3799661at2759"/>
<evidence type="ECO:0000313" key="2">
    <source>
        <dbReference type="EMBL" id="KAF2786557.1"/>
    </source>
</evidence>
<dbReference type="EMBL" id="MU002443">
    <property type="protein sequence ID" value="KAF2786557.1"/>
    <property type="molecule type" value="Genomic_DNA"/>
</dbReference>
<proteinExistence type="predicted"/>
<evidence type="ECO:0000313" key="3">
    <source>
        <dbReference type="Proteomes" id="UP000799757"/>
    </source>
</evidence>
<evidence type="ECO:0000256" key="1">
    <source>
        <dbReference type="SAM" id="MobiDB-lite"/>
    </source>
</evidence>
<feature type="region of interest" description="Disordered" evidence="1">
    <location>
        <begin position="329"/>
        <end position="381"/>
    </location>
</feature>
<keyword evidence="3" id="KW-1185">Reference proteome</keyword>
<sequence length="381" mass="43334">MSANLDADEKCRSPKNTTNGLLLAHGYHDRPGSSSSSLRSERSAHTIIEDNPNGEERTANIKRQRTQRVKVHISRWACFLGFLFGPSKTADRVRATIEEPDMDYDYGEAFDHQKCPFFKTLSVISRSDGKPIDERCAFDTMSLFGNVVSLEFATKLGYTEADFKELRSREKTGLSSSGHAITPKGAIFLSWYHSTSPQYSNMRFLVVEDYHYDLLIGSEAIVRHKLMASPNFSQANGVSIVHEGDKNLQKLKRELKELKDKRDRRRHQQKKNPSDRSLDAKLKERERLVDLKELQINEYKAEKSLETDPQNPVKKELLERIQEDIRKLRQNAGSEKDMGKENVSSNKPDITVQVVAPNGKSRTPTGLSLFARKGPLTPRKQ</sequence>
<dbReference type="Proteomes" id="UP000799757">
    <property type="component" value="Unassembled WGS sequence"/>
</dbReference>
<gene>
    <name evidence="2" type="ORF">K505DRAFT_343700</name>
</gene>
<accession>A0A6A6WRY4</accession>
<protein>
    <submittedName>
        <fullName evidence="2">Uncharacterized protein</fullName>
    </submittedName>
</protein>
<feature type="region of interest" description="Disordered" evidence="1">
    <location>
        <begin position="257"/>
        <end position="283"/>
    </location>
</feature>
<feature type="compositionally biased region" description="Basic and acidic residues" evidence="1">
    <location>
        <begin position="272"/>
        <end position="283"/>
    </location>
</feature>
<feature type="region of interest" description="Disordered" evidence="1">
    <location>
        <begin position="1"/>
        <end position="45"/>
    </location>
</feature>
<name>A0A6A6WRY4_9PLEO</name>
<organism evidence="2 3">
    <name type="scientific">Melanomma pulvis-pyrius CBS 109.77</name>
    <dbReference type="NCBI Taxonomy" id="1314802"/>
    <lineage>
        <taxon>Eukaryota</taxon>
        <taxon>Fungi</taxon>
        <taxon>Dikarya</taxon>
        <taxon>Ascomycota</taxon>
        <taxon>Pezizomycotina</taxon>
        <taxon>Dothideomycetes</taxon>
        <taxon>Pleosporomycetidae</taxon>
        <taxon>Pleosporales</taxon>
        <taxon>Melanommataceae</taxon>
        <taxon>Melanomma</taxon>
    </lineage>
</organism>
<reference evidence="2" key="1">
    <citation type="journal article" date="2020" name="Stud. Mycol.">
        <title>101 Dothideomycetes genomes: a test case for predicting lifestyles and emergence of pathogens.</title>
        <authorList>
            <person name="Haridas S."/>
            <person name="Albert R."/>
            <person name="Binder M."/>
            <person name="Bloem J."/>
            <person name="Labutti K."/>
            <person name="Salamov A."/>
            <person name="Andreopoulos B."/>
            <person name="Baker S."/>
            <person name="Barry K."/>
            <person name="Bills G."/>
            <person name="Bluhm B."/>
            <person name="Cannon C."/>
            <person name="Castanera R."/>
            <person name="Culley D."/>
            <person name="Daum C."/>
            <person name="Ezra D."/>
            <person name="Gonzalez J."/>
            <person name="Henrissat B."/>
            <person name="Kuo A."/>
            <person name="Liang C."/>
            <person name="Lipzen A."/>
            <person name="Lutzoni F."/>
            <person name="Magnuson J."/>
            <person name="Mondo S."/>
            <person name="Nolan M."/>
            <person name="Ohm R."/>
            <person name="Pangilinan J."/>
            <person name="Park H.-J."/>
            <person name="Ramirez L."/>
            <person name="Alfaro M."/>
            <person name="Sun H."/>
            <person name="Tritt A."/>
            <person name="Yoshinaga Y."/>
            <person name="Zwiers L.-H."/>
            <person name="Turgeon B."/>
            <person name="Goodwin S."/>
            <person name="Spatafora J."/>
            <person name="Crous P."/>
            <person name="Grigoriev I."/>
        </authorList>
    </citation>
    <scope>NUCLEOTIDE SEQUENCE</scope>
    <source>
        <strain evidence="2">CBS 109.77</strain>
    </source>
</reference>